<reference evidence="2 3" key="1">
    <citation type="journal article" date="2021" name="Int. J. Syst. Evol. Microbiol.">
        <title>Steroidobacter gossypii sp. nov., isolated from soil of cotton cropping field.</title>
        <authorList>
            <person name="Huang R."/>
            <person name="Yang S."/>
            <person name="Zhen C."/>
            <person name="Liu W."/>
        </authorList>
    </citation>
    <scope>NUCLEOTIDE SEQUENCE [LARGE SCALE GENOMIC DNA]</scope>
    <source>
        <strain evidence="2 3">S1-65</strain>
    </source>
</reference>
<dbReference type="NCBIfam" id="NF033537">
    <property type="entry name" value="lasso_biosyn_B2"/>
    <property type="match status" value="1"/>
</dbReference>
<evidence type="ECO:0000259" key="1">
    <source>
        <dbReference type="Pfam" id="PF13471"/>
    </source>
</evidence>
<accession>A0ABS1WVF9</accession>
<comment type="caution">
    <text evidence="2">The sequence shown here is derived from an EMBL/GenBank/DDBJ whole genome shotgun (WGS) entry which is preliminary data.</text>
</comment>
<dbReference type="EMBL" id="JAEVLS010000002">
    <property type="protein sequence ID" value="MBM0104961.1"/>
    <property type="molecule type" value="Genomic_DNA"/>
</dbReference>
<evidence type="ECO:0000313" key="2">
    <source>
        <dbReference type="EMBL" id="MBM0104961.1"/>
    </source>
</evidence>
<dbReference type="InterPro" id="IPR053521">
    <property type="entry name" value="McjB-like"/>
</dbReference>
<organism evidence="2 3">
    <name type="scientific">Steroidobacter gossypii</name>
    <dbReference type="NCBI Taxonomy" id="2805490"/>
    <lineage>
        <taxon>Bacteria</taxon>
        <taxon>Pseudomonadati</taxon>
        <taxon>Pseudomonadota</taxon>
        <taxon>Gammaproteobacteria</taxon>
        <taxon>Steroidobacterales</taxon>
        <taxon>Steroidobacteraceae</taxon>
        <taxon>Steroidobacter</taxon>
    </lineage>
</organism>
<gene>
    <name evidence="2" type="ORF">JM946_09380</name>
</gene>
<keyword evidence="3" id="KW-1185">Reference proteome</keyword>
<feature type="domain" description="Microcin J25-processing protein McjB C-terminal" evidence="1">
    <location>
        <begin position="93"/>
        <end position="202"/>
    </location>
</feature>
<dbReference type="Pfam" id="PF13471">
    <property type="entry name" value="Transglut_core3"/>
    <property type="match status" value="1"/>
</dbReference>
<protein>
    <submittedName>
        <fullName evidence="2">Lasso peptide biosynthesis B2 protein</fullName>
    </submittedName>
</protein>
<dbReference type="RefSeq" id="WP_218042720.1">
    <property type="nucleotide sequence ID" value="NZ_JAEVLS010000002.1"/>
</dbReference>
<sequence length="205" mass="23082">MTGRYLSIDGEAAASLGNFVSGWPIVSKNCSPPPVLQSLLDRRLITQDPALGKSAAPATVQLPTSWLQDTQPRGCPEIGASDFARFSRATAYALYSKRFRPFRQTVLRVQKRKHAAQGRQVDIGQLAALVRVFDWLRPLGFKKTNECFLYCLALNEFLSNYSIHPTWIFAVRARPFAAHCWLQYGDQALTDIPFNLRRMVPILVL</sequence>
<proteinExistence type="predicted"/>
<dbReference type="InterPro" id="IPR032708">
    <property type="entry name" value="McjB_C"/>
</dbReference>
<dbReference type="Proteomes" id="UP000661077">
    <property type="component" value="Unassembled WGS sequence"/>
</dbReference>
<name>A0ABS1WVF9_9GAMM</name>
<evidence type="ECO:0000313" key="3">
    <source>
        <dbReference type="Proteomes" id="UP000661077"/>
    </source>
</evidence>